<dbReference type="GO" id="GO:0016055">
    <property type="term" value="P:Wnt signaling pathway"/>
    <property type="evidence" value="ECO:0007669"/>
    <property type="project" value="UniProtKB-KW"/>
</dbReference>
<dbReference type="InterPro" id="IPR026694">
    <property type="entry name" value="CUSTOS"/>
</dbReference>
<comment type="subcellular location">
    <subcellularLocation>
        <location evidence="1">Nucleus envelope</location>
    </subcellularLocation>
</comment>
<evidence type="ECO:0000256" key="3">
    <source>
        <dbReference type="ARBA" id="ARBA00013465"/>
    </source>
</evidence>
<feature type="region of interest" description="Disordered" evidence="7">
    <location>
        <begin position="30"/>
        <end position="52"/>
    </location>
</feature>
<dbReference type="PANTHER" id="PTHR14482:SF0">
    <property type="entry name" value="PROTEIN CUSTOS"/>
    <property type="match status" value="1"/>
</dbReference>
<name>A0A1B6MJD6_9HEMI</name>
<keyword evidence="6" id="KW-0539">Nucleus</keyword>
<evidence type="ECO:0000256" key="5">
    <source>
        <dbReference type="ARBA" id="ARBA00022687"/>
    </source>
</evidence>
<sequence length="211" mass="24093">MDTETSSDEEDRSKLLQAMDKQFLNEDWYSKRTSKTENLEPDTLPPSLRNTDNELRDQSSMVIGLNVTPEFQRFVAKHLSVLLDKQLKEVELTKPRCEKKSKRKKKGVRLLHTSSSYLDVEDVEDISVVHNAKRKSRAEPDVDSEEESARVRETAVSAEWVMNGEATKGWAKSTKGEVMEGTYGNSAFNGKSKKKKKKKLKDQQISLIDNQ</sequence>
<reference evidence="8" key="1">
    <citation type="submission" date="2015-11" db="EMBL/GenBank/DDBJ databases">
        <title>De novo transcriptome assembly of four potential Pierce s Disease insect vectors from Arizona vineyards.</title>
        <authorList>
            <person name="Tassone E.E."/>
        </authorList>
    </citation>
    <scope>NUCLEOTIDE SEQUENCE</scope>
</reference>
<protein>
    <recommendedName>
        <fullName evidence="3">Protein CUSTOS</fullName>
    </recommendedName>
</protein>
<evidence type="ECO:0000256" key="4">
    <source>
        <dbReference type="ARBA" id="ARBA00022473"/>
    </source>
</evidence>
<dbReference type="PANTHER" id="PTHR14482">
    <property type="entry name" value="CHROMOSOME 12 ORF 43 HOMOLOG"/>
    <property type="match status" value="1"/>
</dbReference>
<keyword evidence="4" id="KW-0217">Developmental protein</keyword>
<evidence type="ECO:0000256" key="2">
    <source>
        <dbReference type="ARBA" id="ARBA00008632"/>
    </source>
</evidence>
<evidence type="ECO:0000256" key="1">
    <source>
        <dbReference type="ARBA" id="ARBA00004259"/>
    </source>
</evidence>
<evidence type="ECO:0000256" key="6">
    <source>
        <dbReference type="ARBA" id="ARBA00023242"/>
    </source>
</evidence>
<comment type="similarity">
    <text evidence="2">Belongs to the CUSTOS family.</text>
</comment>
<proteinExistence type="inferred from homology"/>
<organism evidence="8">
    <name type="scientific">Graphocephala atropunctata</name>
    <dbReference type="NCBI Taxonomy" id="36148"/>
    <lineage>
        <taxon>Eukaryota</taxon>
        <taxon>Metazoa</taxon>
        <taxon>Ecdysozoa</taxon>
        <taxon>Arthropoda</taxon>
        <taxon>Hexapoda</taxon>
        <taxon>Insecta</taxon>
        <taxon>Pterygota</taxon>
        <taxon>Neoptera</taxon>
        <taxon>Paraneoptera</taxon>
        <taxon>Hemiptera</taxon>
        <taxon>Auchenorrhyncha</taxon>
        <taxon>Membracoidea</taxon>
        <taxon>Cicadellidae</taxon>
        <taxon>Cicadellinae</taxon>
        <taxon>Cicadellini</taxon>
        <taxon>Graphocephala</taxon>
    </lineage>
</organism>
<accession>A0A1B6MJD6</accession>
<dbReference type="EMBL" id="GEBQ01004008">
    <property type="protein sequence ID" value="JAT35969.1"/>
    <property type="molecule type" value="Transcribed_RNA"/>
</dbReference>
<feature type="region of interest" description="Disordered" evidence="7">
    <location>
        <begin position="171"/>
        <end position="211"/>
    </location>
</feature>
<feature type="compositionally biased region" description="Basic residues" evidence="7">
    <location>
        <begin position="191"/>
        <end position="200"/>
    </location>
</feature>
<gene>
    <name evidence="8" type="ORF">g.14435</name>
</gene>
<dbReference type="GO" id="GO:0005635">
    <property type="term" value="C:nuclear envelope"/>
    <property type="evidence" value="ECO:0007669"/>
    <property type="project" value="UniProtKB-SubCell"/>
</dbReference>
<evidence type="ECO:0000313" key="8">
    <source>
        <dbReference type="EMBL" id="JAT35969.1"/>
    </source>
</evidence>
<keyword evidence="5" id="KW-0879">Wnt signaling pathway</keyword>
<evidence type="ECO:0000256" key="7">
    <source>
        <dbReference type="SAM" id="MobiDB-lite"/>
    </source>
</evidence>
<dbReference type="AlphaFoldDB" id="A0A1B6MJD6"/>